<dbReference type="AlphaFoldDB" id="A0A1Y3BG55"/>
<evidence type="ECO:0000313" key="3">
    <source>
        <dbReference type="Proteomes" id="UP000194236"/>
    </source>
</evidence>
<keyword evidence="1" id="KW-1133">Transmembrane helix</keyword>
<keyword evidence="1" id="KW-0472">Membrane</keyword>
<protein>
    <submittedName>
        <fullName evidence="2">Uncharacterized protein</fullName>
    </submittedName>
</protein>
<feature type="transmembrane region" description="Helical" evidence="1">
    <location>
        <begin position="61"/>
        <end position="78"/>
    </location>
</feature>
<comment type="caution">
    <text evidence="2">The sequence shown here is derived from an EMBL/GenBank/DDBJ whole genome shotgun (WGS) entry which is preliminary data.</text>
</comment>
<feature type="transmembrane region" description="Helical" evidence="1">
    <location>
        <begin position="21"/>
        <end position="41"/>
    </location>
</feature>
<reference evidence="2 3" key="1">
    <citation type="submission" date="2017-03" db="EMBL/GenBank/DDBJ databases">
        <title>Genome Survey of Euroglyphus maynei.</title>
        <authorList>
            <person name="Arlian L.G."/>
            <person name="Morgan M.S."/>
            <person name="Rider S.D."/>
        </authorList>
    </citation>
    <scope>NUCLEOTIDE SEQUENCE [LARGE SCALE GENOMIC DNA]</scope>
    <source>
        <strain evidence="2">Arlian Lab</strain>
        <tissue evidence="2">Whole body</tissue>
    </source>
</reference>
<organism evidence="2 3">
    <name type="scientific">Euroglyphus maynei</name>
    <name type="common">Mayne's house dust mite</name>
    <dbReference type="NCBI Taxonomy" id="6958"/>
    <lineage>
        <taxon>Eukaryota</taxon>
        <taxon>Metazoa</taxon>
        <taxon>Ecdysozoa</taxon>
        <taxon>Arthropoda</taxon>
        <taxon>Chelicerata</taxon>
        <taxon>Arachnida</taxon>
        <taxon>Acari</taxon>
        <taxon>Acariformes</taxon>
        <taxon>Sarcoptiformes</taxon>
        <taxon>Astigmata</taxon>
        <taxon>Psoroptidia</taxon>
        <taxon>Analgoidea</taxon>
        <taxon>Pyroglyphidae</taxon>
        <taxon>Pyroglyphinae</taxon>
        <taxon>Euroglyphus</taxon>
    </lineage>
</organism>
<accession>A0A1Y3BG55</accession>
<gene>
    <name evidence="2" type="ORF">BLA29_013292</name>
</gene>
<dbReference type="EMBL" id="MUJZ01025963">
    <property type="protein sequence ID" value="OTF78858.1"/>
    <property type="molecule type" value="Genomic_DNA"/>
</dbReference>
<evidence type="ECO:0000313" key="2">
    <source>
        <dbReference type="EMBL" id="OTF78858.1"/>
    </source>
</evidence>
<evidence type="ECO:0000256" key="1">
    <source>
        <dbReference type="SAM" id="Phobius"/>
    </source>
</evidence>
<name>A0A1Y3BG55_EURMA</name>
<keyword evidence="3" id="KW-1185">Reference proteome</keyword>
<dbReference type="Proteomes" id="UP000194236">
    <property type="component" value="Unassembled WGS sequence"/>
</dbReference>
<proteinExistence type="predicted"/>
<keyword evidence="1" id="KW-0812">Transmembrane</keyword>
<sequence length="79" mass="9044">MDQRTNLHNNNINSKIIKINNLYMEILLIIIIMVKVIVWPAIIVDKVQVRLASVVKAVVRAAYQLPIIVSLILMLIVIR</sequence>